<sequence>MSPTTVNEVLAFQNRDQPSVGHINSLPADVLLDIFEQYVRPGPIYPEAACWMGEPPSARAIEYLHDRGKNSPFIIDQVCQTWRQLCRSNSGLYSDIHIVDPKPQDVVRVKTMLKLSKDRPLRVFLQDRQCTHPATQVSVTAGQGTARRDQSEQRSDHLVSWNRILQSVLSTPRIEKLYLTITHEASSQCWRNTWEMRETNWDHITFPLLTTLYVSMGFKQNMAENIFVRDLVSRTCATSPRLTDVRFDSIFSLFHLTGGDEVGPNELRPTAKMIPWRNLTSLSMCVRYLGKALTILGQCPLLQTVELYGIRNTMFPDTLIASANGDMTSLQQEQNLVREPVNLPFLWSLFLSMGDTVADTFEPLLYLKAPALKCLTLQRTEQRQTGVIPFEMQRDALLGALTVFTNGTRDAGSKPLRICSNGALEMWGTSKSSHTPSSRAFYGSRSTMWSAKRPWNG</sequence>
<dbReference type="GeneID" id="6006134"/>
<dbReference type="HOGENOM" id="CLU_041300_0_0_1"/>
<gene>
    <name evidence="1" type="ORF">CC1G_13332</name>
</gene>
<dbReference type="EMBL" id="AACS02000001">
    <property type="protein sequence ID" value="EAU92117.2"/>
    <property type="molecule type" value="Genomic_DNA"/>
</dbReference>
<comment type="caution">
    <text evidence="1">The sequence shown here is derived from an EMBL/GenBank/DDBJ whole genome shotgun (WGS) entry which is preliminary data.</text>
</comment>
<reference evidence="1 2" key="1">
    <citation type="journal article" date="2010" name="Proc. Natl. Acad. Sci. U.S.A.">
        <title>Insights into evolution of multicellular fungi from the assembled chromosomes of the mushroom Coprinopsis cinerea (Coprinus cinereus).</title>
        <authorList>
            <person name="Stajich J.E."/>
            <person name="Wilke S.K."/>
            <person name="Ahren D."/>
            <person name="Au C.H."/>
            <person name="Birren B.W."/>
            <person name="Borodovsky M."/>
            <person name="Burns C."/>
            <person name="Canback B."/>
            <person name="Casselton L.A."/>
            <person name="Cheng C.K."/>
            <person name="Deng J."/>
            <person name="Dietrich F.S."/>
            <person name="Fargo D.C."/>
            <person name="Farman M.L."/>
            <person name="Gathman A.C."/>
            <person name="Goldberg J."/>
            <person name="Guigo R."/>
            <person name="Hoegger P.J."/>
            <person name="Hooker J.B."/>
            <person name="Huggins A."/>
            <person name="James T.Y."/>
            <person name="Kamada T."/>
            <person name="Kilaru S."/>
            <person name="Kodira C."/>
            <person name="Kues U."/>
            <person name="Kupfer D."/>
            <person name="Kwan H.S."/>
            <person name="Lomsadze A."/>
            <person name="Li W."/>
            <person name="Lilly W.W."/>
            <person name="Ma L.J."/>
            <person name="Mackey A.J."/>
            <person name="Manning G."/>
            <person name="Martin F."/>
            <person name="Muraguchi H."/>
            <person name="Natvig D.O."/>
            <person name="Palmerini H."/>
            <person name="Ramesh M.A."/>
            <person name="Rehmeyer C.J."/>
            <person name="Roe B.A."/>
            <person name="Shenoy N."/>
            <person name="Stanke M."/>
            <person name="Ter-Hovhannisyan V."/>
            <person name="Tunlid A."/>
            <person name="Velagapudi R."/>
            <person name="Vision T.J."/>
            <person name="Zeng Q."/>
            <person name="Zolan M.E."/>
            <person name="Pukkila P.J."/>
        </authorList>
    </citation>
    <scope>NUCLEOTIDE SEQUENCE [LARGE SCALE GENOMIC DNA]</scope>
    <source>
        <strain evidence="2">Okayama-7 / 130 / ATCC MYA-4618 / FGSC 9003</strain>
    </source>
</reference>
<proteinExistence type="predicted"/>
<dbReference type="OrthoDB" id="2883816at2759"/>
<evidence type="ECO:0000313" key="2">
    <source>
        <dbReference type="Proteomes" id="UP000001861"/>
    </source>
</evidence>
<evidence type="ECO:0008006" key="3">
    <source>
        <dbReference type="Google" id="ProtNLM"/>
    </source>
</evidence>
<protein>
    <recommendedName>
        <fullName evidence="3">F-box domain-containing protein</fullName>
    </recommendedName>
</protein>
<dbReference type="RefSeq" id="XP_001829698.2">
    <property type="nucleotide sequence ID" value="XM_001829646.2"/>
</dbReference>
<dbReference type="InParanoid" id="A8N4A3"/>
<dbReference type="AlphaFoldDB" id="A8N4A3"/>
<name>A8N4A3_COPC7</name>
<keyword evidence="2" id="KW-1185">Reference proteome</keyword>
<accession>A8N4A3</accession>
<dbReference type="Proteomes" id="UP000001861">
    <property type="component" value="Unassembled WGS sequence"/>
</dbReference>
<dbReference type="KEGG" id="cci:CC1G_13332"/>
<dbReference type="eggNOG" id="ENOG502QYZ2">
    <property type="taxonomic scope" value="Eukaryota"/>
</dbReference>
<dbReference type="VEuPathDB" id="FungiDB:CC1G_13332"/>
<organism evidence="1 2">
    <name type="scientific">Coprinopsis cinerea (strain Okayama-7 / 130 / ATCC MYA-4618 / FGSC 9003)</name>
    <name type="common">Inky cap fungus</name>
    <name type="synonym">Hormographiella aspergillata</name>
    <dbReference type="NCBI Taxonomy" id="240176"/>
    <lineage>
        <taxon>Eukaryota</taxon>
        <taxon>Fungi</taxon>
        <taxon>Dikarya</taxon>
        <taxon>Basidiomycota</taxon>
        <taxon>Agaricomycotina</taxon>
        <taxon>Agaricomycetes</taxon>
        <taxon>Agaricomycetidae</taxon>
        <taxon>Agaricales</taxon>
        <taxon>Agaricineae</taxon>
        <taxon>Psathyrellaceae</taxon>
        <taxon>Coprinopsis</taxon>
    </lineage>
</organism>
<evidence type="ECO:0000313" key="1">
    <source>
        <dbReference type="EMBL" id="EAU92117.2"/>
    </source>
</evidence>